<gene>
    <name evidence="4 6" type="primary">nagB</name>
    <name evidence="6" type="ORF">OE104_00430</name>
</gene>
<accession>A0A9E8RUR1</accession>
<dbReference type="PANTHER" id="PTHR11280">
    <property type="entry name" value="GLUCOSAMINE-6-PHOSPHATE ISOMERASE"/>
    <property type="match status" value="1"/>
</dbReference>
<dbReference type="Pfam" id="PF01182">
    <property type="entry name" value="Glucosamine_iso"/>
    <property type="match status" value="1"/>
</dbReference>
<sequence>MKLIQVNHYEEMSKKAADIITHYIKNHPNAVLGFATGSTPSGLYENLIEDHRKNGTSYKAVRSFNLDEYVGLDGTHPQSYRYFMDEHLFNHIDILKENTYVLNGKAENLDMECKRYERMIQEAGGINIQILGIGRNGHIAFNEPGTPFSSRTHIVELAESTRKANARFFQSIDEVPTHSITMGIASIMESQKILLLASGPSKAEPIRRLFTEPISESFPASILKQHPNVVIIADKEALKDTDPNLFNEYVVKESTPIL</sequence>
<evidence type="ECO:0000256" key="1">
    <source>
        <dbReference type="ARBA" id="ARBA00000644"/>
    </source>
</evidence>
<dbReference type="CDD" id="cd01399">
    <property type="entry name" value="GlcN6P_deaminase"/>
    <property type="match status" value="1"/>
</dbReference>
<dbReference type="GO" id="GO:0006046">
    <property type="term" value="P:N-acetylglucosamine catabolic process"/>
    <property type="evidence" value="ECO:0007669"/>
    <property type="project" value="UniProtKB-UniRule"/>
</dbReference>
<evidence type="ECO:0000256" key="2">
    <source>
        <dbReference type="ARBA" id="ARBA00022801"/>
    </source>
</evidence>
<dbReference type="InterPro" id="IPR004547">
    <property type="entry name" value="Glucosamine6P_isomerase"/>
</dbReference>
<organism evidence="6 7">
    <name type="scientific">Fervidibacillus albus</name>
    <dbReference type="NCBI Taxonomy" id="2980026"/>
    <lineage>
        <taxon>Bacteria</taxon>
        <taxon>Bacillati</taxon>
        <taxon>Bacillota</taxon>
        <taxon>Bacilli</taxon>
        <taxon>Bacillales</taxon>
        <taxon>Bacillaceae</taxon>
        <taxon>Fervidibacillus</taxon>
    </lineage>
</organism>
<evidence type="ECO:0000256" key="4">
    <source>
        <dbReference type="HAMAP-Rule" id="MF_01241"/>
    </source>
</evidence>
<evidence type="ECO:0000313" key="6">
    <source>
        <dbReference type="EMBL" id="WAA09885.1"/>
    </source>
</evidence>
<dbReference type="EC" id="3.5.99.6" evidence="4"/>
<dbReference type="RefSeq" id="WP_275417667.1">
    <property type="nucleotide sequence ID" value="NZ_CP106878.1"/>
</dbReference>
<comment type="caution">
    <text evidence="4">Lacks conserved residue(s) required for the propagation of feature annotation.</text>
</comment>
<proteinExistence type="inferred from homology"/>
<evidence type="ECO:0000259" key="5">
    <source>
        <dbReference type="Pfam" id="PF01182"/>
    </source>
</evidence>
<feature type="active site" description="For ring-opening step" evidence="4">
    <location>
        <position position="143"/>
    </location>
</feature>
<comment type="function">
    <text evidence="4">Catalyzes the reversible isomerization-deamination of glucosamine 6-phosphate (GlcN6P) to form fructose 6-phosphate (Fru6P) and ammonium ion.</text>
</comment>
<dbReference type="PROSITE" id="PS01161">
    <property type="entry name" value="GLC_GALNAC_ISOMERASE"/>
    <property type="match status" value="1"/>
</dbReference>
<dbReference type="FunFam" id="3.40.50.1360:FF:000003">
    <property type="entry name" value="Glucosamine-6-phosphate deaminase"/>
    <property type="match status" value="1"/>
</dbReference>
<dbReference type="InterPro" id="IPR018321">
    <property type="entry name" value="Glucosamine6P_isomerase_CS"/>
</dbReference>
<evidence type="ECO:0000313" key="7">
    <source>
        <dbReference type="Proteomes" id="UP001164718"/>
    </source>
</evidence>
<dbReference type="AlphaFoldDB" id="A0A9E8RUR1"/>
<feature type="active site" description="For ring-opening step" evidence="4">
    <location>
        <position position="136"/>
    </location>
</feature>
<feature type="active site" description="Proton acceptor; for ring-opening step" evidence="4">
    <location>
        <position position="138"/>
    </location>
</feature>
<dbReference type="HAMAP" id="MF_01241">
    <property type="entry name" value="GlcN6P_deamin"/>
    <property type="match status" value="1"/>
</dbReference>
<keyword evidence="3 4" id="KW-0119">Carbohydrate metabolism</keyword>
<dbReference type="NCBIfam" id="TIGR00502">
    <property type="entry name" value="nagB"/>
    <property type="match status" value="1"/>
</dbReference>
<dbReference type="SUPFAM" id="SSF100950">
    <property type="entry name" value="NagB/RpiA/CoA transferase-like"/>
    <property type="match status" value="1"/>
</dbReference>
<dbReference type="Proteomes" id="UP001164718">
    <property type="component" value="Chromosome"/>
</dbReference>
<protein>
    <recommendedName>
        <fullName evidence="4">Glucosamine-6-phosphate deaminase</fullName>
        <ecNumber evidence="4">3.5.99.6</ecNumber>
    </recommendedName>
    <alternativeName>
        <fullName evidence="4">GlcN6P deaminase</fullName>
        <shortName evidence="4">GNPDA</shortName>
    </alternativeName>
    <alternativeName>
        <fullName evidence="4">Glucosamine-6-phosphate isomerase</fullName>
    </alternativeName>
</protein>
<comment type="pathway">
    <text evidence="4">Amino-sugar metabolism; N-acetylneuraminate degradation; D-fructose 6-phosphate from N-acetylneuraminate: step 5/5.</text>
</comment>
<comment type="catalytic activity">
    <reaction evidence="1 4">
        <text>alpha-D-glucosamine 6-phosphate + H2O = beta-D-fructose 6-phosphate + NH4(+)</text>
        <dbReference type="Rhea" id="RHEA:12172"/>
        <dbReference type="ChEBI" id="CHEBI:15377"/>
        <dbReference type="ChEBI" id="CHEBI:28938"/>
        <dbReference type="ChEBI" id="CHEBI:57634"/>
        <dbReference type="ChEBI" id="CHEBI:75989"/>
        <dbReference type="EC" id="3.5.99.6"/>
    </reaction>
</comment>
<keyword evidence="7" id="KW-1185">Reference proteome</keyword>
<dbReference type="PANTHER" id="PTHR11280:SF5">
    <property type="entry name" value="GLUCOSAMINE-6-PHOSPHATE ISOMERASE"/>
    <property type="match status" value="1"/>
</dbReference>
<dbReference type="Gene3D" id="3.40.50.1360">
    <property type="match status" value="1"/>
</dbReference>
<dbReference type="GO" id="GO:0005737">
    <property type="term" value="C:cytoplasm"/>
    <property type="evidence" value="ECO:0007669"/>
    <property type="project" value="TreeGrafter"/>
</dbReference>
<keyword evidence="2 4" id="KW-0378">Hydrolase</keyword>
<comment type="similarity">
    <text evidence="4">Belongs to the glucosamine/galactosamine-6-phosphate isomerase family. NagB subfamily.</text>
</comment>
<name>A0A9E8RUR1_9BACI</name>
<dbReference type="EMBL" id="CP106878">
    <property type="protein sequence ID" value="WAA09885.1"/>
    <property type="molecule type" value="Genomic_DNA"/>
</dbReference>
<evidence type="ECO:0000256" key="3">
    <source>
        <dbReference type="ARBA" id="ARBA00023277"/>
    </source>
</evidence>
<dbReference type="GO" id="GO:0005975">
    <property type="term" value="P:carbohydrate metabolic process"/>
    <property type="evidence" value="ECO:0007669"/>
    <property type="project" value="InterPro"/>
</dbReference>
<dbReference type="GO" id="GO:0042802">
    <property type="term" value="F:identical protein binding"/>
    <property type="evidence" value="ECO:0007669"/>
    <property type="project" value="TreeGrafter"/>
</dbReference>
<dbReference type="InterPro" id="IPR006148">
    <property type="entry name" value="Glc/Gal-6P_isomerase"/>
</dbReference>
<feature type="active site" description="Proton acceptor; for enolization step" evidence="4">
    <location>
        <position position="67"/>
    </location>
</feature>
<feature type="domain" description="Glucosamine/galactosamine-6-phosphate isomerase" evidence="5">
    <location>
        <begin position="10"/>
        <end position="226"/>
    </location>
</feature>
<dbReference type="GO" id="GO:0019262">
    <property type="term" value="P:N-acetylneuraminate catabolic process"/>
    <property type="evidence" value="ECO:0007669"/>
    <property type="project" value="UniProtKB-UniRule"/>
</dbReference>
<dbReference type="GO" id="GO:0006043">
    <property type="term" value="P:glucosamine catabolic process"/>
    <property type="evidence" value="ECO:0007669"/>
    <property type="project" value="TreeGrafter"/>
</dbReference>
<reference evidence="6" key="1">
    <citation type="submission" date="2022-09" db="EMBL/GenBank/DDBJ databases">
        <title>Complete Genomes of Fervidibacillus albus and Fervidibacillus halotolerans isolated from tidal flat sediments.</title>
        <authorList>
            <person name="Kwon K.K."/>
            <person name="Yang S.-H."/>
            <person name="Park M.J."/>
            <person name="Oh H.-M."/>
        </authorList>
    </citation>
    <scope>NUCLEOTIDE SEQUENCE</scope>
    <source>
        <strain evidence="6">MEBiC13591</strain>
    </source>
</reference>
<dbReference type="GO" id="GO:0004342">
    <property type="term" value="F:glucosamine-6-phosphate deaminase activity"/>
    <property type="evidence" value="ECO:0007669"/>
    <property type="project" value="UniProtKB-UniRule"/>
</dbReference>
<dbReference type="KEGG" id="faf:OE104_00430"/>
<dbReference type="InterPro" id="IPR037171">
    <property type="entry name" value="NagB/RpiA_transferase-like"/>
</dbReference>